<sequence>MWATFNRTDKKVLIGLNMNLGSPTSLSFLRNQGIESSSTAFSSLKRLSKLGYVI</sequence>
<dbReference type="AlphaFoldDB" id="A0A139LJP0"/>
<evidence type="ECO:0000313" key="1">
    <source>
        <dbReference type="EMBL" id="KXT51672.1"/>
    </source>
</evidence>
<evidence type="ECO:0000313" key="2">
    <source>
        <dbReference type="Proteomes" id="UP000070319"/>
    </source>
</evidence>
<comment type="caution">
    <text evidence="1">The sequence shown here is derived from an EMBL/GenBank/DDBJ whole genome shotgun (WGS) entry which is preliminary data.</text>
</comment>
<proteinExistence type="predicted"/>
<name>A0A139LJP0_9BACE</name>
<organism evidence="1">
    <name type="scientific">Bacteroides intestinalis</name>
    <dbReference type="NCBI Taxonomy" id="329854"/>
    <lineage>
        <taxon>Bacteria</taxon>
        <taxon>Pseudomonadati</taxon>
        <taxon>Bacteroidota</taxon>
        <taxon>Bacteroidia</taxon>
        <taxon>Bacteroidales</taxon>
        <taxon>Bacteroidaceae</taxon>
        <taxon>Bacteroides</taxon>
    </lineage>
</organism>
<accession>A0A139LJP0</accession>
<reference evidence="1 2" key="1">
    <citation type="submission" date="2016-02" db="EMBL/GenBank/DDBJ databases">
        <authorList>
            <person name="Wen L."/>
            <person name="He K."/>
            <person name="Yang H."/>
        </authorList>
    </citation>
    <scope>NUCLEOTIDE SEQUENCE [LARGE SCALE GENOMIC DNA]</scope>
    <source>
        <strain evidence="1 2">KLE1704</strain>
    </source>
</reference>
<dbReference type="EMBL" id="LTDF01000073">
    <property type="protein sequence ID" value="KXT51672.1"/>
    <property type="molecule type" value="Genomic_DNA"/>
</dbReference>
<gene>
    <name evidence="1" type="ORF">HMPREF2531_01925</name>
</gene>
<protein>
    <submittedName>
        <fullName evidence="1">Uncharacterized protein</fullName>
    </submittedName>
</protein>
<dbReference type="Proteomes" id="UP000070319">
    <property type="component" value="Unassembled WGS sequence"/>
</dbReference>